<evidence type="ECO:0000313" key="8">
    <source>
        <dbReference type="EMBL" id="ENV90493.1"/>
    </source>
</evidence>
<dbReference type="CDD" id="cd05254">
    <property type="entry name" value="dTDP_HR_like_SDR_e"/>
    <property type="match status" value="1"/>
</dbReference>
<keyword evidence="9" id="KW-1185">Reference proteome</keyword>
<keyword evidence="6" id="KW-0521">NADP</keyword>
<dbReference type="UniPathway" id="UPA00124"/>
<dbReference type="SUPFAM" id="SSF51735">
    <property type="entry name" value="NAD(P)-binding Rossmann-fold domains"/>
    <property type="match status" value="1"/>
</dbReference>
<dbReference type="Proteomes" id="UP000013251">
    <property type="component" value="Unassembled WGS sequence"/>
</dbReference>
<dbReference type="GO" id="GO:0009243">
    <property type="term" value="P:O antigen biosynthetic process"/>
    <property type="evidence" value="ECO:0007669"/>
    <property type="project" value="UniProtKB-UniPathway"/>
</dbReference>
<dbReference type="Gene3D" id="3.90.25.10">
    <property type="entry name" value="UDP-galactose 4-epimerase, domain 1"/>
    <property type="match status" value="1"/>
</dbReference>
<feature type="domain" description="RmlD-like substrate binding" evidence="7">
    <location>
        <begin position="2"/>
        <end position="300"/>
    </location>
</feature>
<keyword evidence="6" id="KW-0560">Oxidoreductase</keyword>
<accession>N9ECT8</accession>
<comment type="caution">
    <text evidence="8">The sequence shown here is derived from an EMBL/GenBank/DDBJ whole genome shotgun (WGS) entry which is preliminary data.</text>
</comment>
<dbReference type="InterPro" id="IPR036291">
    <property type="entry name" value="NAD(P)-bd_dom_sf"/>
</dbReference>
<dbReference type="AlphaFoldDB" id="N9ECT8"/>
<dbReference type="PATRIC" id="fig|1217650.3.peg.4027"/>
<proteinExistence type="inferred from homology"/>
<comment type="similarity">
    <text evidence="2 6">Belongs to the dTDP-4-dehydrorhamnose reductase family.</text>
</comment>
<comment type="function">
    <text evidence="6">Catalyzes the reduction of dTDP-6-deoxy-L-lyxo-4-hexulose to yield dTDP-L-rhamnose.</text>
</comment>
<dbReference type="GO" id="GO:0008831">
    <property type="term" value="F:dTDP-4-dehydrorhamnose reductase activity"/>
    <property type="evidence" value="ECO:0007669"/>
    <property type="project" value="UniProtKB-EC"/>
</dbReference>
<comment type="pathway">
    <text evidence="1 6">Carbohydrate biosynthesis; dTDP-L-rhamnose biosynthesis.</text>
</comment>
<dbReference type="Pfam" id="PF04321">
    <property type="entry name" value="RmlD_sub_bind"/>
    <property type="match status" value="1"/>
</dbReference>
<dbReference type="PANTHER" id="PTHR10491:SF4">
    <property type="entry name" value="METHIONINE ADENOSYLTRANSFERASE 2 SUBUNIT BETA"/>
    <property type="match status" value="1"/>
</dbReference>
<evidence type="ECO:0000256" key="6">
    <source>
        <dbReference type="RuleBase" id="RU364082"/>
    </source>
</evidence>
<name>N9ECT8_ACIBZ</name>
<dbReference type="HOGENOM" id="CLU_045518_1_2_6"/>
<dbReference type="NCBIfam" id="NF007440">
    <property type="entry name" value="PRK09987.1"/>
    <property type="match status" value="1"/>
</dbReference>
<dbReference type="Gene3D" id="3.40.50.720">
    <property type="entry name" value="NAD(P)-binding Rossmann-like Domain"/>
    <property type="match status" value="1"/>
</dbReference>
<evidence type="ECO:0000256" key="4">
    <source>
        <dbReference type="ARBA" id="ARBA00017099"/>
    </source>
</evidence>
<organism evidence="8 9">
    <name type="scientific">Acinetobacter bereziniae LMG 1003 = CIP 70.12</name>
    <dbReference type="NCBI Taxonomy" id="981324"/>
    <lineage>
        <taxon>Bacteria</taxon>
        <taxon>Pseudomonadati</taxon>
        <taxon>Pseudomonadota</taxon>
        <taxon>Gammaproteobacteria</taxon>
        <taxon>Moraxellales</taxon>
        <taxon>Moraxellaceae</taxon>
        <taxon>Acinetobacter</taxon>
    </lineage>
</organism>
<evidence type="ECO:0000313" key="9">
    <source>
        <dbReference type="Proteomes" id="UP000013251"/>
    </source>
</evidence>
<dbReference type="InterPro" id="IPR005913">
    <property type="entry name" value="dTDP_dehydrorham_reduct"/>
</dbReference>
<sequence length="303" mass="33853">MMKILLLGKNGQVGWELQRALQPVGLVIALDRTINKNGLCGDLANFDQIKNVFEKVQPDIVVNAAAYTAVDQAESDQENADLINHLAVKKLAELCVKEKALLIHYSTDYVFNGKGGTAWSENDQSEPVNLYGQTKRLGEIAIEKSGCAYINFRTCWVYGSHGNNFIKTMLKLASSREELNIIDDQIGAPTGAALIADVTCQALKYYLLAGLDQQKQLHGHYHLAPTGQCSWYEYAQFIFDFAKQKGQNLVIQKVNPIETSAYPTPARRPLNSRLNTMKLQTNFKIHLPEWKLGVAQVLEEIIK</sequence>
<dbReference type="PANTHER" id="PTHR10491">
    <property type="entry name" value="DTDP-4-DEHYDRORHAMNOSE REDUCTASE"/>
    <property type="match status" value="1"/>
</dbReference>
<dbReference type="InterPro" id="IPR029903">
    <property type="entry name" value="RmlD-like-bd"/>
</dbReference>
<protein>
    <recommendedName>
        <fullName evidence="4 6">dTDP-4-dehydrorhamnose reductase</fullName>
        <ecNumber evidence="3 6">1.1.1.133</ecNumber>
    </recommendedName>
</protein>
<gene>
    <name evidence="8" type="ORF">F938_04095</name>
</gene>
<dbReference type="NCBIfam" id="TIGR01214">
    <property type="entry name" value="rmlD"/>
    <property type="match status" value="1"/>
</dbReference>
<evidence type="ECO:0000256" key="5">
    <source>
        <dbReference type="ARBA" id="ARBA00048200"/>
    </source>
</evidence>
<comment type="cofactor">
    <cofactor evidence="6">
        <name>Mg(2+)</name>
        <dbReference type="ChEBI" id="CHEBI:18420"/>
    </cofactor>
    <text evidence="6">Binds 1 Mg(2+) ion per monomer.</text>
</comment>
<dbReference type="EMBL" id="APQG01000050">
    <property type="protein sequence ID" value="ENV90493.1"/>
    <property type="molecule type" value="Genomic_DNA"/>
</dbReference>
<evidence type="ECO:0000256" key="2">
    <source>
        <dbReference type="ARBA" id="ARBA00010944"/>
    </source>
</evidence>
<reference evidence="8 9" key="1">
    <citation type="submission" date="2013-02" db="EMBL/GenBank/DDBJ databases">
        <title>The Genome Sequence of Acinetobacter bereziniae CIP 70.12.</title>
        <authorList>
            <consortium name="The Broad Institute Genome Sequencing Platform"/>
            <consortium name="The Broad Institute Genome Sequencing Center for Infectious Disease"/>
            <person name="Cerqueira G."/>
            <person name="Feldgarden M."/>
            <person name="Courvalin P."/>
            <person name="Perichon B."/>
            <person name="Grillot-Courvalin C."/>
            <person name="Clermont D."/>
            <person name="Rocha E."/>
            <person name="Yoon E.-J."/>
            <person name="Nemec A."/>
            <person name="Walker B."/>
            <person name="Young S.K."/>
            <person name="Zeng Q."/>
            <person name="Gargeya S."/>
            <person name="Fitzgerald M."/>
            <person name="Haas B."/>
            <person name="Abouelleil A."/>
            <person name="Alvarado L."/>
            <person name="Arachchi H.M."/>
            <person name="Berlin A.M."/>
            <person name="Chapman S.B."/>
            <person name="Dewar J."/>
            <person name="Goldberg J."/>
            <person name="Griggs A."/>
            <person name="Gujja S."/>
            <person name="Hansen M."/>
            <person name="Howarth C."/>
            <person name="Imamovic A."/>
            <person name="Larimer J."/>
            <person name="McCowan C."/>
            <person name="Murphy C."/>
            <person name="Neiman D."/>
            <person name="Pearson M."/>
            <person name="Priest M."/>
            <person name="Roberts A."/>
            <person name="Saif S."/>
            <person name="Shea T."/>
            <person name="Sisk P."/>
            <person name="Sykes S."/>
            <person name="Wortman J."/>
            <person name="Nusbaum C."/>
            <person name="Birren B."/>
        </authorList>
    </citation>
    <scope>NUCLEOTIDE SEQUENCE [LARGE SCALE GENOMIC DNA]</scope>
    <source>
        <strain evidence="8 9">CIP 70.12</strain>
    </source>
</reference>
<evidence type="ECO:0000256" key="3">
    <source>
        <dbReference type="ARBA" id="ARBA00012929"/>
    </source>
</evidence>
<dbReference type="GO" id="GO:0019305">
    <property type="term" value="P:dTDP-rhamnose biosynthetic process"/>
    <property type="evidence" value="ECO:0007669"/>
    <property type="project" value="UniProtKB-UniPathway"/>
</dbReference>
<dbReference type="EC" id="1.1.1.133" evidence="3 6"/>
<comment type="catalytic activity">
    <reaction evidence="5 6">
        <text>dTDP-beta-L-rhamnose + NADP(+) = dTDP-4-dehydro-beta-L-rhamnose + NADPH + H(+)</text>
        <dbReference type="Rhea" id="RHEA:21796"/>
        <dbReference type="ChEBI" id="CHEBI:15378"/>
        <dbReference type="ChEBI" id="CHEBI:57510"/>
        <dbReference type="ChEBI" id="CHEBI:57783"/>
        <dbReference type="ChEBI" id="CHEBI:58349"/>
        <dbReference type="ChEBI" id="CHEBI:62830"/>
        <dbReference type="EC" id="1.1.1.133"/>
    </reaction>
</comment>
<evidence type="ECO:0000259" key="7">
    <source>
        <dbReference type="Pfam" id="PF04321"/>
    </source>
</evidence>
<evidence type="ECO:0000256" key="1">
    <source>
        <dbReference type="ARBA" id="ARBA00004781"/>
    </source>
</evidence>
<dbReference type="GO" id="GO:0005829">
    <property type="term" value="C:cytosol"/>
    <property type="evidence" value="ECO:0007669"/>
    <property type="project" value="TreeGrafter"/>
</dbReference>
<dbReference type="UniPathway" id="UPA00281"/>